<proteinExistence type="predicted"/>
<dbReference type="InterPro" id="IPR001279">
    <property type="entry name" value="Metallo-B-lactamas"/>
</dbReference>
<gene>
    <name evidence="4" type="ORF">OXH55_17780</name>
</gene>
<dbReference type="InterPro" id="IPR036866">
    <property type="entry name" value="RibonucZ/Hydroxyglut_hydro"/>
</dbReference>
<dbReference type="PANTHER" id="PTHR30619">
    <property type="entry name" value="DNA INTERNALIZATION/COMPETENCE PROTEIN COMEC/REC2"/>
    <property type="match status" value="1"/>
</dbReference>
<dbReference type="EMBL" id="JAPQES010000007">
    <property type="protein sequence ID" value="MCY6372482.1"/>
    <property type="molecule type" value="Genomic_DNA"/>
</dbReference>
<accession>A0ABT4CTU8</accession>
<feature type="domain" description="Metallo-beta-lactamase" evidence="3">
    <location>
        <begin position="79"/>
        <end position="272"/>
    </location>
</feature>
<dbReference type="InterPro" id="IPR052159">
    <property type="entry name" value="Competence_DNA_uptake"/>
</dbReference>
<dbReference type="InterPro" id="IPR035681">
    <property type="entry name" value="ComA-like_MBL"/>
</dbReference>
<dbReference type="SUPFAM" id="SSF56281">
    <property type="entry name" value="Metallo-hydrolase/oxidoreductase"/>
    <property type="match status" value="1"/>
</dbReference>
<feature type="signal peptide" evidence="2">
    <location>
        <begin position="1"/>
        <end position="25"/>
    </location>
</feature>
<dbReference type="PANTHER" id="PTHR30619:SF7">
    <property type="entry name" value="BETA-LACTAMASE DOMAIN PROTEIN"/>
    <property type="match status" value="1"/>
</dbReference>
<feature type="region of interest" description="Disordered" evidence="1">
    <location>
        <begin position="316"/>
        <end position="363"/>
    </location>
</feature>
<dbReference type="PROSITE" id="PS51257">
    <property type="entry name" value="PROKAR_LIPOPROTEIN"/>
    <property type="match status" value="1"/>
</dbReference>
<reference evidence="4" key="1">
    <citation type="submission" date="2022-12" db="EMBL/GenBank/DDBJ databases">
        <authorList>
            <person name="Wang J."/>
        </authorList>
    </citation>
    <scope>NUCLEOTIDE SEQUENCE</scope>
    <source>
        <strain evidence="4">HY-42-06</strain>
    </source>
</reference>
<dbReference type="CDD" id="cd07731">
    <property type="entry name" value="ComA-like_MBL-fold"/>
    <property type="match status" value="1"/>
</dbReference>
<evidence type="ECO:0000256" key="2">
    <source>
        <dbReference type="SAM" id="SignalP"/>
    </source>
</evidence>
<sequence length="409" mass="44249">MSNIKKRFLNLMIAFIFMFSLVGCGANKKEASKENVENKTVAVAKETNQGATSKPVSNTIKADVKVQGNLKVHYIDVGQADSILIQQNGHNMLIDAGNNADSNLVVNYLKKQGVSKLDYVIGTHPHEDHIGGLDVVINTFDIGTIYMPKATSTTKTFKDVVTAIKNKGKKMTVPKVGDNFKVGDAVCTILAPNGTEYKDVNNYSIVIKLKFGNNSFIFTGDAEDVSEGEILRKQLDISADVLKVGHHGSHSSTTDAFLAKVNPKYAIVSVGKGNDYGHPHKPTMDKLKTKGITVYRTDESGTIVATSDGTKITFDKKPGTYNYNGTGTSTKNSSSSTVKSSTSNKTVTKSTPKPTPKPSKNVGTTVYVTKTGKKYHRDGCQYLRKSKIPISLDKAKASYGPCSKCHPPQ</sequence>
<name>A0ABT4CTU8_9CLOT</name>
<evidence type="ECO:0000313" key="4">
    <source>
        <dbReference type="EMBL" id="MCY6372482.1"/>
    </source>
</evidence>
<dbReference type="SMART" id="SM00849">
    <property type="entry name" value="Lactamase_B"/>
    <property type="match status" value="1"/>
</dbReference>
<feature type="compositionally biased region" description="Low complexity" evidence="1">
    <location>
        <begin position="319"/>
        <end position="363"/>
    </location>
</feature>
<dbReference type="RefSeq" id="WP_268051477.1">
    <property type="nucleotide sequence ID" value="NZ_JAPQES010000007.1"/>
</dbReference>
<keyword evidence="5" id="KW-1185">Reference proteome</keyword>
<evidence type="ECO:0000256" key="1">
    <source>
        <dbReference type="SAM" id="MobiDB-lite"/>
    </source>
</evidence>
<feature type="chain" id="PRO_5046271370" evidence="2">
    <location>
        <begin position="26"/>
        <end position="409"/>
    </location>
</feature>
<comment type="caution">
    <text evidence="4">The sequence shown here is derived from an EMBL/GenBank/DDBJ whole genome shotgun (WGS) entry which is preliminary data.</text>
</comment>
<dbReference type="Pfam" id="PF00753">
    <property type="entry name" value="Lactamase_B"/>
    <property type="match status" value="1"/>
</dbReference>
<dbReference type="Gene3D" id="3.60.15.10">
    <property type="entry name" value="Ribonuclease Z/Hydroxyacylglutathione hydrolase-like"/>
    <property type="match status" value="1"/>
</dbReference>
<protein>
    <submittedName>
        <fullName evidence="4">ComEC/Rec2 family competence protein</fullName>
    </submittedName>
</protein>
<evidence type="ECO:0000259" key="3">
    <source>
        <dbReference type="SMART" id="SM00849"/>
    </source>
</evidence>
<evidence type="ECO:0000313" key="5">
    <source>
        <dbReference type="Proteomes" id="UP001079657"/>
    </source>
</evidence>
<dbReference type="Proteomes" id="UP001079657">
    <property type="component" value="Unassembled WGS sequence"/>
</dbReference>
<organism evidence="4 5">
    <name type="scientific">Clostridium ganghwense</name>
    <dbReference type="NCBI Taxonomy" id="312089"/>
    <lineage>
        <taxon>Bacteria</taxon>
        <taxon>Bacillati</taxon>
        <taxon>Bacillota</taxon>
        <taxon>Clostridia</taxon>
        <taxon>Eubacteriales</taxon>
        <taxon>Clostridiaceae</taxon>
        <taxon>Clostridium</taxon>
    </lineage>
</organism>
<keyword evidence="2" id="KW-0732">Signal</keyword>